<name>A0A125BEU0_SHEFR</name>
<evidence type="ECO:0000256" key="4">
    <source>
        <dbReference type="ARBA" id="ARBA00022642"/>
    </source>
</evidence>
<evidence type="ECO:0000256" key="6">
    <source>
        <dbReference type="ARBA" id="ARBA00022695"/>
    </source>
</evidence>
<keyword evidence="6 11" id="KW-0548">Nucleotidyltransferase</keyword>
<dbReference type="PANTHER" id="PTHR39321">
    <property type="entry name" value="NICOTINATE-NUCLEOTIDE ADENYLYLTRANSFERASE-RELATED"/>
    <property type="match status" value="1"/>
</dbReference>
<dbReference type="InterPro" id="IPR014729">
    <property type="entry name" value="Rossmann-like_a/b/a_fold"/>
</dbReference>
<dbReference type="CDD" id="cd02165">
    <property type="entry name" value="NMNAT"/>
    <property type="match status" value="1"/>
</dbReference>
<feature type="domain" description="Cytidyltransferase-like" evidence="12">
    <location>
        <begin position="5"/>
        <end position="184"/>
    </location>
</feature>
<dbReference type="HAMAP" id="MF_00244">
    <property type="entry name" value="NaMN_adenylyltr"/>
    <property type="match status" value="1"/>
</dbReference>
<evidence type="ECO:0000256" key="1">
    <source>
        <dbReference type="ARBA" id="ARBA00002324"/>
    </source>
</evidence>
<evidence type="ECO:0000256" key="7">
    <source>
        <dbReference type="ARBA" id="ARBA00022741"/>
    </source>
</evidence>
<comment type="pathway">
    <text evidence="2 11">Cofactor biosynthesis; NAD(+) biosynthesis; deamido-NAD(+) from nicotinate D-ribonucleotide: step 1/1.</text>
</comment>
<dbReference type="GO" id="GO:0005524">
    <property type="term" value="F:ATP binding"/>
    <property type="evidence" value="ECO:0007669"/>
    <property type="project" value="UniProtKB-KW"/>
</dbReference>
<evidence type="ECO:0000313" key="13">
    <source>
        <dbReference type="EMBL" id="KVX02860.1"/>
    </source>
</evidence>
<proteinExistence type="inferred from homology"/>
<evidence type="ECO:0000256" key="2">
    <source>
        <dbReference type="ARBA" id="ARBA00005019"/>
    </source>
</evidence>
<keyword evidence="8 11" id="KW-0067">ATP-binding</keyword>
<dbReference type="NCBIfam" id="TIGR00125">
    <property type="entry name" value="cyt_tran_rel"/>
    <property type="match status" value="1"/>
</dbReference>
<dbReference type="AlphaFoldDB" id="A0A125BEU0"/>
<keyword evidence="5 11" id="KW-0808">Transferase</keyword>
<dbReference type="EMBL" id="LRDC01000009">
    <property type="protein sequence ID" value="KVX02860.1"/>
    <property type="molecule type" value="Genomic_DNA"/>
</dbReference>
<reference evidence="13 14" key="1">
    <citation type="submission" date="2016-01" db="EMBL/GenBank/DDBJ databases">
        <title>Draft genome of the antarctic isolate Shewanella frigidimarina Ag06-30.</title>
        <authorList>
            <person name="Parmeciano Di Noto G."/>
            <person name="Vazquez S."/>
            <person name="Mac Cormack W."/>
            <person name="Iriarte A."/>
            <person name="Quiroga C."/>
        </authorList>
    </citation>
    <scope>NUCLEOTIDE SEQUENCE [LARGE SCALE GENOMIC DNA]</scope>
    <source>
        <strain evidence="13 14">Ag06-30</strain>
    </source>
</reference>
<dbReference type="Proteomes" id="UP000055702">
    <property type="component" value="Unassembled WGS sequence"/>
</dbReference>
<dbReference type="NCBIfam" id="NF000840">
    <property type="entry name" value="PRK00071.1-3"/>
    <property type="match status" value="1"/>
</dbReference>
<dbReference type="RefSeq" id="WP_059744820.1">
    <property type="nucleotide sequence ID" value="NZ_JBOZPT010000009.1"/>
</dbReference>
<organism evidence="13">
    <name type="scientific">Shewanella frigidimarina</name>
    <dbReference type="NCBI Taxonomy" id="56812"/>
    <lineage>
        <taxon>Bacteria</taxon>
        <taxon>Pseudomonadati</taxon>
        <taxon>Pseudomonadota</taxon>
        <taxon>Gammaproteobacteria</taxon>
        <taxon>Alteromonadales</taxon>
        <taxon>Shewanellaceae</taxon>
        <taxon>Shewanella</taxon>
    </lineage>
</organism>
<dbReference type="NCBIfam" id="NF000839">
    <property type="entry name" value="PRK00071.1-1"/>
    <property type="match status" value="1"/>
</dbReference>
<dbReference type="PANTHER" id="PTHR39321:SF3">
    <property type="entry name" value="PHOSPHOPANTETHEINE ADENYLYLTRANSFERASE"/>
    <property type="match status" value="1"/>
</dbReference>
<evidence type="ECO:0000313" key="14">
    <source>
        <dbReference type="Proteomes" id="UP000055702"/>
    </source>
</evidence>
<protein>
    <recommendedName>
        <fullName evidence="11">Probable nicotinate-nucleotide adenylyltransferase</fullName>
        <ecNumber evidence="11">2.7.7.18</ecNumber>
    </recommendedName>
    <alternativeName>
        <fullName evidence="11">Deamido-NAD(+) diphosphorylase</fullName>
    </alternativeName>
    <alternativeName>
        <fullName evidence="11">Deamido-NAD(+) pyrophosphorylase</fullName>
    </alternativeName>
    <alternativeName>
        <fullName evidence="11">Nicotinate mononucleotide adenylyltransferase</fullName>
        <shortName evidence="11">NaMN adenylyltransferase</shortName>
    </alternativeName>
</protein>
<evidence type="ECO:0000256" key="8">
    <source>
        <dbReference type="ARBA" id="ARBA00022840"/>
    </source>
</evidence>
<dbReference type="Gene3D" id="3.40.50.620">
    <property type="entry name" value="HUPs"/>
    <property type="match status" value="1"/>
</dbReference>
<evidence type="ECO:0000256" key="5">
    <source>
        <dbReference type="ARBA" id="ARBA00022679"/>
    </source>
</evidence>
<comment type="function">
    <text evidence="1 11">Catalyzes the reversible adenylation of nicotinate mononucleotide (NaMN) to nicotinic acid adenine dinucleotide (NaAD).</text>
</comment>
<dbReference type="InterPro" id="IPR004821">
    <property type="entry name" value="Cyt_trans-like"/>
</dbReference>
<keyword evidence="7 11" id="KW-0547">Nucleotide-binding</keyword>
<evidence type="ECO:0000256" key="10">
    <source>
        <dbReference type="ARBA" id="ARBA00048721"/>
    </source>
</evidence>
<dbReference type="InterPro" id="IPR005248">
    <property type="entry name" value="NadD/NMNAT"/>
</dbReference>
<dbReference type="EC" id="2.7.7.18" evidence="11"/>
<comment type="catalytic activity">
    <reaction evidence="10 11">
        <text>nicotinate beta-D-ribonucleotide + ATP + H(+) = deamido-NAD(+) + diphosphate</text>
        <dbReference type="Rhea" id="RHEA:22860"/>
        <dbReference type="ChEBI" id="CHEBI:15378"/>
        <dbReference type="ChEBI" id="CHEBI:30616"/>
        <dbReference type="ChEBI" id="CHEBI:33019"/>
        <dbReference type="ChEBI" id="CHEBI:57502"/>
        <dbReference type="ChEBI" id="CHEBI:58437"/>
        <dbReference type="EC" id="2.7.7.18"/>
    </reaction>
</comment>
<dbReference type="UniPathway" id="UPA00253">
    <property type="reaction ID" value="UER00332"/>
</dbReference>
<evidence type="ECO:0000259" key="12">
    <source>
        <dbReference type="Pfam" id="PF01467"/>
    </source>
</evidence>
<comment type="similarity">
    <text evidence="3 11">Belongs to the NadD family.</text>
</comment>
<dbReference type="GO" id="GO:0004515">
    <property type="term" value="F:nicotinate-nucleotide adenylyltransferase activity"/>
    <property type="evidence" value="ECO:0007669"/>
    <property type="project" value="UniProtKB-UniRule"/>
</dbReference>
<gene>
    <name evidence="11" type="primary">nadD</name>
    <name evidence="13" type="ORF">AWJ07_12340</name>
</gene>
<dbReference type="GO" id="GO:0009435">
    <property type="term" value="P:NAD+ biosynthetic process"/>
    <property type="evidence" value="ECO:0007669"/>
    <property type="project" value="UniProtKB-UniRule"/>
</dbReference>
<evidence type="ECO:0000256" key="3">
    <source>
        <dbReference type="ARBA" id="ARBA00009014"/>
    </source>
</evidence>
<sequence length="211" mass="24574">MRIGILGGTFDPIHLGHINPALDVKQQLHLDQIWLMPNHIPPHKNTTVVSTHHRLEMVKLVCQQYPEFKLCDIEINRDTPSYSVTTLTLLTQQYPDDEFFFIMGMDSFVQLPLWYQWQSLFNLCHIALCQRPGWAMDTNSEMTKELLFRQATADYLDSPSHAKNGRIFTINSQLVDISSTEIRQQLARNIDISTVLSQTTTEYIRQHQLYR</sequence>
<comment type="caution">
    <text evidence="13">The sequence shown here is derived from an EMBL/GenBank/DDBJ whole genome shotgun (WGS) entry which is preliminary data.</text>
</comment>
<accession>A0A125BEU0</accession>
<keyword evidence="4 11" id="KW-0662">Pyridine nucleotide biosynthesis</keyword>
<dbReference type="SUPFAM" id="SSF52374">
    <property type="entry name" value="Nucleotidylyl transferase"/>
    <property type="match status" value="1"/>
</dbReference>
<keyword evidence="9 11" id="KW-0520">NAD</keyword>
<dbReference type="NCBIfam" id="TIGR00482">
    <property type="entry name" value="nicotinate (nicotinamide) nucleotide adenylyltransferase"/>
    <property type="match status" value="1"/>
</dbReference>
<dbReference type="Pfam" id="PF01467">
    <property type="entry name" value="CTP_transf_like"/>
    <property type="match status" value="1"/>
</dbReference>
<evidence type="ECO:0000256" key="11">
    <source>
        <dbReference type="HAMAP-Rule" id="MF_00244"/>
    </source>
</evidence>
<evidence type="ECO:0000256" key="9">
    <source>
        <dbReference type="ARBA" id="ARBA00023027"/>
    </source>
</evidence>